<evidence type="ECO:0000256" key="1">
    <source>
        <dbReference type="SAM" id="MobiDB-lite"/>
    </source>
</evidence>
<accession>A0ABP1FZ83</accession>
<evidence type="ECO:0000313" key="2">
    <source>
        <dbReference type="EMBL" id="CAL5223498.1"/>
    </source>
</evidence>
<dbReference type="Proteomes" id="UP001497392">
    <property type="component" value="Unassembled WGS sequence"/>
</dbReference>
<feature type="compositionally biased region" description="Low complexity" evidence="1">
    <location>
        <begin position="139"/>
        <end position="148"/>
    </location>
</feature>
<proteinExistence type="predicted"/>
<keyword evidence="3" id="KW-1185">Reference proteome</keyword>
<evidence type="ECO:0000313" key="3">
    <source>
        <dbReference type="Proteomes" id="UP001497392"/>
    </source>
</evidence>
<sequence>MSWSEVLKQTAYRAELERKTVHSAGNEEQFLARLQREHALTQTELQATRRCIEEAVVVRLEPHRSAQAEISLHGSVVAGRSVSCGVKTNFEQDTTFTLDSHPEGGSAANVSSASTVTLMTARRGTQPATTESHSHADAARAPAAAPCASTPQVRGMSLPTGLLDSELGALSAAGSSKTSNSDSHKEQSQRQLKAQSEQHTMREKLWQPENPLKHVSMRAAFPLGAGARGGWRLGLSQRINEYLSIDAKLRGGSSRLSGGGGKITIVDLSADQSMQSMCSTGDAAVRRRTLGRPSGGQIRVELQQPVGWKCSLTLNSNAQGPTLECRWRGHQASQPSEAHSRTPRPAEPDAEQTAAERGRQWHSWHLSRVELPAWQRAMNQSLPSIEARATMKGLCRTFSNLQASMFMPL</sequence>
<dbReference type="EMBL" id="CAXHTA020000008">
    <property type="protein sequence ID" value="CAL5223498.1"/>
    <property type="molecule type" value="Genomic_DNA"/>
</dbReference>
<gene>
    <name evidence="2" type="primary">g6024</name>
    <name evidence="2" type="ORF">VP750_LOCUS5157</name>
</gene>
<feature type="compositionally biased region" description="Polar residues" evidence="1">
    <location>
        <begin position="189"/>
        <end position="198"/>
    </location>
</feature>
<feature type="region of interest" description="Disordered" evidence="1">
    <location>
        <begin position="327"/>
        <end position="360"/>
    </location>
</feature>
<organism evidence="2 3">
    <name type="scientific">Coccomyxa viridis</name>
    <dbReference type="NCBI Taxonomy" id="1274662"/>
    <lineage>
        <taxon>Eukaryota</taxon>
        <taxon>Viridiplantae</taxon>
        <taxon>Chlorophyta</taxon>
        <taxon>core chlorophytes</taxon>
        <taxon>Trebouxiophyceae</taxon>
        <taxon>Trebouxiophyceae incertae sedis</taxon>
        <taxon>Coccomyxaceae</taxon>
        <taxon>Coccomyxa</taxon>
    </lineage>
</organism>
<reference evidence="2 3" key="1">
    <citation type="submission" date="2024-06" db="EMBL/GenBank/DDBJ databases">
        <authorList>
            <person name="Kraege A."/>
            <person name="Thomma B."/>
        </authorList>
    </citation>
    <scope>NUCLEOTIDE SEQUENCE [LARGE SCALE GENOMIC DNA]</scope>
</reference>
<comment type="caution">
    <text evidence="2">The sequence shown here is derived from an EMBL/GenBank/DDBJ whole genome shotgun (WGS) entry which is preliminary data.</text>
</comment>
<feature type="region of interest" description="Disordered" evidence="1">
    <location>
        <begin position="122"/>
        <end position="201"/>
    </location>
</feature>
<protein>
    <submittedName>
        <fullName evidence="2">G6024 protein</fullName>
    </submittedName>
</protein>
<feature type="compositionally biased region" description="Low complexity" evidence="1">
    <location>
        <begin position="161"/>
        <end position="176"/>
    </location>
</feature>
<feature type="compositionally biased region" description="Basic and acidic residues" evidence="1">
    <location>
        <begin position="338"/>
        <end position="347"/>
    </location>
</feature>
<name>A0ABP1FZ83_9CHLO</name>